<dbReference type="GO" id="GO:0005524">
    <property type="term" value="F:ATP binding"/>
    <property type="evidence" value="ECO:0007669"/>
    <property type="project" value="UniProtKB-KW"/>
</dbReference>
<evidence type="ECO:0000259" key="9">
    <source>
        <dbReference type="Pfam" id="PF08264"/>
    </source>
</evidence>
<dbReference type="GO" id="GO:0004823">
    <property type="term" value="F:leucine-tRNA ligase activity"/>
    <property type="evidence" value="ECO:0007669"/>
    <property type="project" value="UniProtKB-EC"/>
</dbReference>
<accession>A0A7C1SV35</accession>
<sequence>WNPRGVLGVKRFLDKVWRAHQEIREQEKPVASGELKSKLHRLVKKVEEGTLNLKFNTVVSFMMEFINELSDARFQLSENDWKAFLKILAPYAPHLAEELWHDLGGSDSVHLQNWPKYDPKLLAQKRVTVVVQVNGKLRGKLEIEAGGKEKEVVAKARNLENVRPHLHGRKVAKTVFIPDNLVNFVIS</sequence>
<dbReference type="Proteomes" id="UP000885744">
    <property type="component" value="Unassembled WGS sequence"/>
</dbReference>
<protein>
    <recommendedName>
        <fullName evidence="2">leucine--tRNA ligase</fullName>
        <ecNumber evidence="2">6.1.1.4</ecNumber>
    </recommendedName>
</protein>
<dbReference type="SUPFAM" id="SSF47323">
    <property type="entry name" value="Anticodon-binding domain of a subclass of class I aminoacyl-tRNA synthetases"/>
    <property type="match status" value="1"/>
</dbReference>
<gene>
    <name evidence="10" type="ORF">ENI09_00690</name>
</gene>
<keyword evidence="3 10" id="KW-0436">Ligase</keyword>
<comment type="catalytic activity">
    <reaction evidence="8">
        <text>tRNA(Leu) + L-leucine + ATP = L-leucyl-tRNA(Leu) + AMP + diphosphate</text>
        <dbReference type="Rhea" id="RHEA:11688"/>
        <dbReference type="Rhea" id="RHEA-COMP:9613"/>
        <dbReference type="Rhea" id="RHEA-COMP:9622"/>
        <dbReference type="ChEBI" id="CHEBI:30616"/>
        <dbReference type="ChEBI" id="CHEBI:33019"/>
        <dbReference type="ChEBI" id="CHEBI:57427"/>
        <dbReference type="ChEBI" id="CHEBI:78442"/>
        <dbReference type="ChEBI" id="CHEBI:78494"/>
        <dbReference type="ChEBI" id="CHEBI:456215"/>
        <dbReference type="EC" id="6.1.1.4"/>
    </reaction>
</comment>
<comment type="caution">
    <text evidence="10">The sequence shown here is derived from an EMBL/GenBank/DDBJ whole genome shotgun (WGS) entry which is preliminary data.</text>
</comment>
<dbReference type="GO" id="GO:0006429">
    <property type="term" value="P:leucyl-tRNA aminoacylation"/>
    <property type="evidence" value="ECO:0007669"/>
    <property type="project" value="InterPro"/>
</dbReference>
<evidence type="ECO:0000256" key="5">
    <source>
        <dbReference type="ARBA" id="ARBA00022840"/>
    </source>
</evidence>
<name>A0A7C1SV35_UNCKA</name>
<dbReference type="PANTHER" id="PTHR43740">
    <property type="entry name" value="LEUCYL-TRNA SYNTHETASE"/>
    <property type="match status" value="1"/>
</dbReference>
<dbReference type="InterPro" id="IPR009080">
    <property type="entry name" value="tRNAsynth_Ia_anticodon-bd"/>
</dbReference>
<evidence type="ECO:0000256" key="6">
    <source>
        <dbReference type="ARBA" id="ARBA00022917"/>
    </source>
</evidence>
<keyword evidence="5" id="KW-0067">ATP-binding</keyword>
<feature type="non-terminal residue" evidence="10">
    <location>
        <position position="1"/>
    </location>
</feature>
<evidence type="ECO:0000256" key="2">
    <source>
        <dbReference type="ARBA" id="ARBA00013164"/>
    </source>
</evidence>
<keyword evidence="6" id="KW-0648">Protein biosynthesis</keyword>
<organism evidence="10">
    <name type="scientific">candidate division WWE3 bacterium</name>
    <dbReference type="NCBI Taxonomy" id="2053526"/>
    <lineage>
        <taxon>Bacteria</taxon>
        <taxon>Katanobacteria</taxon>
    </lineage>
</organism>
<dbReference type="CDD" id="cd07958">
    <property type="entry name" value="Anticodon_Ia_Leu_BEm"/>
    <property type="match status" value="1"/>
</dbReference>
<proteinExistence type="inferred from homology"/>
<dbReference type="EMBL" id="DRHH01000029">
    <property type="protein sequence ID" value="HEB13916.1"/>
    <property type="molecule type" value="Genomic_DNA"/>
</dbReference>
<evidence type="ECO:0000256" key="4">
    <source>
        <dbReference type="ARBA" id="ARBA00022741"/>
    </source>
</evidence>
<dbReference type="PANTHER" id="PTHR43740:SF2">
    <property type="entry name" value="LEUCINE--TRNA LIGASE, MITOCHONDRIAL"/>
    <property type="match status" value="1"/>
</dbReference>
<evidence type="ECO:0000256" key="3">
    <source>
        <dbReference type="ARBA" id="ARBA00022598"/>
    </source>
</evidence>
<dbReference type="InterPro" id="IPR013155">
    <property type="entry name" value="M/V/L/I-tRNA-synth_anticd-bd"/>
</dbReference>
<dbReference type="Gene3D" id="1.10.730.10">
    <property type="entry name" value="Isoleucyl-tRNA Synthetase, Domain 1"/>
    <property type="match status" value="1"/>
</dbReference>
<comment type="similarity">
    <text evidence="1">Belongs to the class-I aminoacyl-tRNA synthetase family.</text>
</comment>
<keyword evidence="4" id="KW-0547">Nucleotide-binding</keyword>
<evidence type="ECO:0000256" key="7">
    <source>
        <dbReference type="ARBA" id="ARBA00023146"/>
    </source>
</evidence>
<dbReference type="GO" id="GO:0005829">
    <property type="term" value="C:cytosol"/>
    <property type="evidence" value="ECO:0007669"/>
    <property type="project" value="TreeGrafter"/>
</dbReference>
<keyword evidence="7" id="KW-0030">Aminoacyl-tRNA synthetase</keyword>
<dbReference type="AlphaFoldDB" id="A0A7C1SV35"/>
<feature type="domain" description="Methionyl/Valyl/Leucyl/Isoleucyl-tRNA synthetase anticodon-binding" evidence="9">
    <location>
        <begin position="36"/>
        <end position="150"/>
    </location>
</feature>
<dbReference type="InterPro" id="IPR002302">
    <property type="entry name" value="Leu-tRNA-ligase"/>
</dbReference>
<dbReference type="EC" id="6.1.1.4" evidence="2"/>
<reference evidence="10" key="1">
    <citation type="journal article" date="2020" name="mSystems">
        <title>Genome- and Community-Level Interaction Insights into Carbon Utilization and Element Cycling Functions of Hydrothermarchaeota in Hydrothermal Sediment.</title>
        <authorList>
            <person name="Zhou Z."/>
            <person name="Liu Y."/>
            <person name="Xu W."/>
            <person name="Pan J."/>
            <person name="Luo Z.H."/>
            <person name="Li M."/>
        </authorList>
    </citation>
    <scope>NUCLEOTIDE SEQUENCE [LARGE SCALE GENOMIC DNA]</scope>
    <source>
        <strain evidence="10">HyVt-365</strain>
    </source>
</reference>
<evidence type="ECO:0000256" key="1">
    <source>
        <dbReference type="ARBA" id="ARBA00005594"/>
    </source>
</evidence>
<evidence type="ECO:0000313" key="10">
    <source>
        <dbReference type="EMBL" id="HEB13916.1"/>
    </source>
</evidence>
<dbReference type="Pfam" id="PF08264">
    <property type="entry name" value="Anticodon_1"/>
    <property type="match status" value="1"/>
</dbReference>
<evidence type="ECO:0000256" key="8">
    <source>
        <dbReference type="ARBA" id="ARBA00047469"/>
    </source>
</evidence>